<feature type="domain" description="EAL" evidence="1">
    <location>
        <begin position="164"/>
        <end position="418"/>
    </location>
</feature>
<evidence type="ECO:0000259" key="2">
    <source>
        <dbReference type="PROSITE" id="PS50887"/>
    </source>
</evidence>
<dbReference type="Gene3D" id="3.30.70.270">
    <property type="match status" value="1"/>
</dbReference>
<dbReference type="PANTHER" id="PTHR33121">
    <property type="entry name" value="CYCLIC DI-GMP PHOSPHODIESTERASE PDEF"/>
    <property type="match status" value="1"/>
</dbReference>
<dbReference type="Proteomes" id="UP000199502">
    <property type="component" value="Unassembled WGS sequence"/>
</dbReference>
<dbReference type="AlphaFoldDB" id="A0A1G5J5W0"/>
<evidence type="ECO:0000259" key="1">
    <source>
        <dbReference type="PROSITE" id="PS50883"/>
    </source>
</evidence>
<reference evidence="3 4" key="1">
    <citation type="submission" date="2016-10" db="EMBL/GenBank/DDBJ databases">
        <authorList>
            <person name="de Groot N.N."/>
        </authorList>
    </citation>
    <scope>NUCLEOTIDE SEQUENCE [LARGE SCALE GENOMIC DNA]</scope>
    <source>
        <strain evidence="3 4">CGMCC 1.8925</strain>
    </source>
</reference>
<feature type="domain" description="GGDEF" evidence="2">
    <location>
        <begin position="25"/>
        <end position="160"/>
    </location>
</feature>
<proteinExistence type="predicted"/>
<dbReference type="SUPFAM" id="SSF141868">
    <property type="entry name" value="EAL domain-like"/>
    <property type="match status" value="1"/>
</dbReference>
<dbReference type="SUPFAM" id="SSF55073">
    <property type="entry name" value="Nucleotide cyclase"/>
    <property type="match status" value="1"/>
</dbReference>
<dbReference type="EMBL" id="FMVT01000011">
    <property type="protein sequence ID" value="SCY83755.1"/>
    <property type="molecule type" value="Genomic_DNA"/>
</dbReference>
<dbReference type="InterPro" id="IPR001633">
    <property type="entry name" value="EAL_dom"/>
</dbReference>
<dbReference type="InterPro" id="IPR000160">
    <property type="entry name" value="GGDEF_dom"/>
</dbReference>
<dbReference type="InterPro" id="IPR050706">
    <property type="entry name" value="Cyclic-di-GMP_PDE-like"/>
</dbReference>
<dbReference type="SMART" id="SM00052">
    <property type="entry name" value="EAL"/>
    <property type="match status" value="1"/>
</dbReference>
<evidence type="ECO:0000313" key="4">
    <source>
        <dbReference type="Proteomes" id="UP000199502"/>
    </source>
</evidence>
<evidence type="ECO:0000313" key="3">
    <source>
        <dbReference type="EMBL" id="SCY83755.1"/>
    </source>
</evidence>
<dbReference type="CDD" id="cd01948">
    <property type="entry name" value="EAL"/>
    <property type="match status" value="1"/>
</dbReference>
<sequence>MFKQVSSLLSPFRSLLQRPEPASPASRSLLLFRLENSSFLSELLGKAGMGHLLVRLSMIFSRAIRPEDPVQLVAQGLFAVVLTDRSDREAMLVARRLQRQAQVPLPVSGHDVCPVVTGILVHDEGPRLAERSALIRNARRRLEALQSEDLGLVHLFAFDDALGQTSQVSTVGEAAECGQLIAHFQPQISCHSGAVTGFELLARWNHPSRGTLLPGAFLSGMTESDHSALTLAMLDQGLRALQDWDAAGLDVPTISINISNCELSDPNFAACILWELDRHELRPHRLTIEVLESVGPITSNAEARRNLRLLAEAGCRIDLDDFGTGYASLDAIRQFGVHRIKIDRSFVTACDVDDSQQRMILAVLALAERLGISALAEGVETREELGFLAQMGCDEVQGYAIARPMPFDAATGFLRRRAAEATGRDSLAIDRLLRRGSA</sequence>
<dbReference type="InterPro" id="IPR035919">
    <property type="entry name" value="EAL_sf"/>
</dbReference>
<gene>
    <name evidence="3" type="ORF">SAMN05660710_02999</name>
</gene>
<accession>A0A1G5J5W0</accession>
<dbReference type="Gene3D" id="3.20.20.450">
    <property type="entry name" value="EAL domain"/>
    <property type="match status" value="1"/>
</dbReference>
<dbReference type="PANTHER" id="PTHR33121:SF70">
    <property type="entry name" value="SIGNALING PROTEIN YKOW"/>
    <property type="match status" value="1"/>
</dbReference>
<dbReference type="RefSeq" id="WP_175453380.1">
    <property type="nucleotide sequence ID" value="NZ_FMVT01000011.1"/>
</dbReference>
<dbReference type="InterPro" id="IPR043128">
    <property type="entry name" value="Rev_trsase/Diguanyl_cyclase"/>
</dbReference>
<dbReference type="Pfam" id="PF00563">
    <property type="entry name" value="EAL"/>
    <property type="match status" value="1"/>
</dbReference>
<dbReference type="InterPro" id="IPR029787">
    <property type="entry name" value="Nucleotide_cyclase"/>
</dbReference>
<name>A0A1G5J5W0_9RHOB</name>
<protein>
    <submittedName>
        <fullName evidence="3">EAL domain, c-di-GMP-specific phosphodiesterase class I (Or its enzymatically inactive variant)</fullName>
    </submittedName>
</protein>
<dbReference type="PROSITE" id="PS50883">
    <property type="entry name" value="EAL"/>
    <property type="match status" value="1"/>
</dbReference>
<keyword evidence="4" id="KW-1185">Reference proteome</keyword>
<organism evidence="3 4">
    <name type="scientific">Paracoccus tibetensis</name>
    <dbReference type="NCBI Taxonomy" id="336292"/>
    <lineage>
        <taxon>Bacteria</taxon>
        <taxon>Pseudomonadati</taxon>
        <taxon>Pseudomonadota</taxon>
        <taxon>Alphaproteobacteria</taxon>
        <taxon>Rhodobacterales</taxon>
        <taxon>Paracoccaceae</taxon>
        <taxon>Paracoccus</taxon>
    </lineage>
</organism>
<dbReference type="PROSITE" id="PS50887">
    <property type="entry name" value="GGDEF"/>
    <property type="match status" value="1"/>
</dbReference>
<dbReference type="STRING" id="336292.SAMN05660710_02999"/>
<dbReference type="GO" id="GO:0071111">
    <property type="term" value="F:cyclic-guanylate-specific phosphodiesterase activity"/>
    <property type="evidence" value="ECO:0007669"/>
    <property type="project" value="InterPro"/>
</dbReference>